<evidence type="ECO:0008006" key="13">
    <source>
        <dbReference type="Google" id="ProtNLM"/>
    </source>
</evidence>
<evidence type="ECO:0000256" key="5">
    <source>
        <dbReference type="ARBA" id="ARBA00023002"/>
    </source>
</evidence>
<reference evidence="11" key="1">
    <citation type="submission" date="2022-12" db="EMBL/GenBank/DDBJ databases">
        <title>Draft genome assemblies for two species of Escallonia (Escalloniales).</title>
        <authorList>
            <person name="Chanderbali A."/>
            <person name="Dervinis C."/>
            <person name="Anghel I."/>
            <person name="Soltis D."/>
            <person name="Soltis P."/>
            <person name="Zapata F."/>
        </authorList>
    </citation>
    <scope>NUCLEOTIDE SEQUENCE</scope>
    <source>
        <strain evidence="11">UCBG92.1500</strain>
        <tissue evidence="11">Leaf</tissue>
    </source>
</reference>
<comment type="caution">
    <text evidence="11">The sequence shown here is derived from an EMBL/GenBank/DDBJ whole genome shotgun (WGS) entry which is preliminary data.</text>
</comment>
<dbReference type="SUPFAM" id="SSF48264">
    <property type="entry name" value="Cytochrome P450"/>
    <property type="match status" value="1"/>
</dbReference>
<dbReference type="GO" id="GO:0016705">
    <property type="term" value="F:oxidoreductase activity, acting on paired donors, with incorporation or reduction of molecular oxygen"/>
    <property type="evidence" value="ECO:0007669"/>
    <property type="project" value="InterPro"/>
</dbReference>
<dbReference type="PANTHER" id="PTHR47953">
    <property type="entry name" value="OS08G0105600 PROTEIN"/>
    <property type="match status" value="1"/>
</dbReference>
<accession>A0AA88RX57</accession>
<evidence type="ECO:0000256" key="6">
    <source>
        <dbReference type="ARBA" id="ARBA00023004"/>
    </source>
</evidence>
<keyword evidence="3 8" id="KW-0349">Heme</keyword>
<dbReference type="InterPro" id="IPR036396">
    <property type="entry name" value="Cyt_P450_sf"/>
</dbReference>
<feature type="transmembrane region" description="Helical" evidence="10">
    <location>
        <begin position="6"/>
        <end position="23"/>
    </location>
</feature>
<keyword evidence="10" id="KW-1133">Transmembrane helix</keyword>
<dbReference type="InterPro" id="IPR017972">
    <property type="entry name" value="Cyt_P450_CS"/>
</dbReference>
<dbReference type="GO" id="GO:0020037">
    <property type="term" value="F:heme binding"/>
    <property type="evidence" value="ECO:0007669"/>
    <property type="project" value="InterPro"/>
</dbReference>
<protein>
    <recommendedName>
        <fullName evidence="13">Cytochrome P450</fullName>
    </recommendedName>
</protein>
<dbReference type="GO" id="GO:0005506">
    <property type="term" value="F:iron ion binding"/>
    <property type="evidence" value="ECO:0007669"/>
    <property type="project" value="InterPro"/>
</dbReference>
<dbReference type="InterPro" id="IPR002401">
    <property type="entry name" value="Cyt_P450_E_grp-I"/>
</dbReference>
<dbReference type="FunFam" id="1.10.630.10:FF:000008">
    <property type="entry name" value="Cytochrome P450 71D8"/>
    <property type="match status" value="1"/>
</dbReference>
<keyword evidence="12" id="KW-1185">Reference proteome</keyword>
<dbReference type="PROSITE" id="PS00086">
    <property type="entry name" value="CYTOCHROME_P450"/>
    <property type="match status" value="1"/>
</dbReference>
<keyword evidence="10" id="KW-0472">Membrane</keyword>
<organism evidence="11 12">
    <name type="scientific">Escallonia rubra</name>
    <dbReference type="NCBI Taxonomy" id="112253"/>
    <lineage>
        <taxon>Eukaryota</taxon>
        <taxon>Viridiplantae</taxon>
        <taxon>Streptophyta</taxon>
        <taxon>Embryophyta</taxon>
        <taxon>Tracheophyta</taxon>
        <taxon>Spermatophyta</taxon>
        <taxon>Magnoliopsida</taxon>
        <taxon>eudicotyledons</taxon>
        <taxon>Gunneridae</taxon>
        <taxon>Pentapetalae</taxon>
        <taxon>asterids</taxon>
        <taxon>campanulids</taxon>
        <taxon>Escalloniales</taxon>
        <taxon>Escalloniaceae</taxon>
        <taxon>Escallonia</taxon>
    </lineage>
</organism>
<dbReference type="Proteomes" id="UP001187471">
    <property type="component" value="Unassembled WGS sequence"/>
</dbReference>
<dbReference type="EMBL" id="JAVXUO010000982">
    <property type="protein sequence ID" value="KAK2987506.1"/>
    <property type="molecule type" value="Genomic_DNA"/>
</dbReference>
<dbReference type="AlphaFoldDB" id="A0AA88RX57"/>
<gene>
    <name evidence="11" type="ORF">RJ640_000350</name>
</gene>
<evidence type="ECO:0000256" key="4">
    <source>
        <dbReference type="ARBA" id="ARBA00022723"/>
    </source>
</evidence>
<dbReference type="PRINTS" id="PR00463">
    <property type="entry name" value="EP450I"/>
</dbReference>
<keyword evidence="4 8" id="KW-0479">Metal-binding</keyword>
<dbReference type="InterPro" id="IPR001128">
    <property type="entry name" value="Cyt_P450"/>
</dbReference>
<dbReference type="Pfam" id="PF00067">
    <property type="entry name" value="p450"/>
    <property type="match status" value="1"/>
</dbReference>
<dbReference type="GO" id="GO:0004497">
    <property type="term" value="F:monooxygenase activity"/>
    <property type="evidence" value="ECO:0007669"/>
    <property type="project" value="UniProtKB-KW"/>
</dbReference>
<keyword evidence="10" id="KW-0812">Transmembrane</keyword>
<feature type="binding site" description="axial binding residue" evidence="8">
    <location>
        <position position="442"/>
    </location>
    <ligand>
        <name>heme</name>
        <dbReference type="ChEBI" id="CHEBI:30413"/>
    </ligand>
    <ligandPart>
        <name>Fe</name>
        <dbReference type="ChEBI" id="CHEBI:18248"/>
    </ligandPart>
</feature>
<proteinExistence type="inferred from homology"/>
<evidence type="ECO:0000256" key="9">
    <source>
        <dbReference type="RuleBase" id="RU000461"/>
    </source>
</evidence>
<evidence type="ECO:0000256" key="10">
    <source>
        <dbReference type="SAM" id="Phobius"/>
    </source>
</evidence>
<keyword evidence="5 9" id="KW-0560">Oxidoreductase</keyword>
<dbReference type="InterPro" id="IPR052306">
    <property type="entry name" value="CYP450_71D"/>
</dbReference>
<comment type="cofactor">
    <cofactor evidence="1 8">
        <name>heme</name>
        <dbReference type="ChEBI" id="CHEBI:30413"/>
    </cofactor>
</comment>
<evidence type="ECO:0000256" key="8">
    <source>
        <dbReference type="PIRSR" id="PIRSR602401-1"/>
    </source>
</evidence>
<sequence>MELQLSYFLIPVLALLFCFFLHAHRKKGKTKGLPPGPWKLPFIGNMWCLVGSAPHRALRDLAREYRPLMHLQLGEVSAVIVSTPQMAKEFMKTHDLAVADRQQVLAVKIILYDCEDIAFSRYGNYWRQMRKICTLELLTAKKVQSFHAIREEEVCHLIESIQSSVGSPINLTEKIFALLNVVSCRVTVGRRCKHQDILIQQIKLTALLAGGFDIADLFPSYKYLHFLTGLRPKLLKIHHKVDQILDDIIREHRENIEIRKKENIGETEEDLVDVLLRLQASAGLEFPITSNHIKAITMDMLSAGTETSSRTIEWAMVEMIRNPGVLEKAQAEIRRVLKGKKIVHEVDIQDLSYLKLVIKETLRLHPPFPLLLPRQCREECEIEGFRIPVNTKVYINAWAIGRDPDYWNDAESFIPERFENTSLDFTGNSLEYIPFGAGRRACAGTSLGIANVELPLVQLLYHFNWKLPSGIKPEHLDMTETLGATAGRKENLLVIATSNS</sequence>
<dbReference type="Gene3D" id="1.10.630.10">
    <property type="entry name" value="Cytochrome P450"/>
    <property type="match status" value="1"/>
</dbReference>
<keyword evidence="7 9" id="KW-0503">Monooxygenase</keyword>
<dbReference type="CDD" id="cd11072">
    <property type="entry name" value="CYP71-like"/>
    <property type="match status" value="1"/>
</dbReference>
<evidence type="ECO:0000313" key="11">
    <source>
        <dbReference type="EMBL" id="KAK2987506.1"/>
    </source>
</evidence>
<dbReference type="PANTHER" id="PTHR47953:SF16">
    <property type="entry name" value="CYTOCHROME P450 71D8"/>
    <property type="match status" value="1"/>
</dbReference>
<evidence type="ECO:0000256" key="7">
    <source>
        <dbReference type="ARBA" id="ARBA00023033"/>
    </source>
</evidence>
<keyword evidence="6 8" id="KW-0408">Iron</keyword>
<evidence type="ECO:0000256" key="3">
    <source>
        <dbReference type="ARBA" id="ARBA00022617"/>
    </source>
</evidence>
<name>A0AA88RX57_9ASTE</name>
<comment type="similarity">
    <text evidence="2 9">Belongs to the cytochrome P450 family.</text>
</comment>
<evidence type="ECO:0000256" key="2">
    <source>
        <dbReference type="ARBA" id="ARBA00010617"/>
    </source>
</evidence>
<evidence type="ECO:0000313" key="12">
    <source>
        <dbReference type="Proteomes" id="UP001187471"/>
    </source>
</evidence>
<dbReference type="PRINTS" id="PR00385">
    <property type="entry name" value="P450"/>
</dbReference>
<evidence type="ECO:0000256" key="1">
    <source>
        <dbReference type="ARBA" id="ARBA00001971"/>
    </source>
</evidence>